<protein>
    <submittedName>
        <fullName evidence="1">Uncharacterized protein</fullName>
    </submittedName>
</protein>
<dbReference type="EMBL" id="CAAALY010272492">
    <property type="protein sequence ID" value="VEL42079.1"/>
    <property type="molecule type" value="Genomic_DNA"/>
</dbReference>
<reference evidence="1" key="1">
    <citation type="submission" date="2018-11" db="EMBL/GenBank/DDBJ databases">
        <authorList>
            <consortium name="Pathogen Informatics"/>
        </authorList>
    </citation>
    <scope>NUCLEOTIDE SEQUENCE</scope>
</reference>
<accession>A0A3S5BBK2</accession>
<dbReference type="Proteomes" id="UP000784294">
    <property type="component" value="Unassembled WGS sequence"/>
</dbReference>
<name>A0A3S5BBK2_9PLAT</name>
<gene>
    <name evidence="1" type="ORF">PXEA_LOCUS35519</name>
</gene>
<dbReference type="AlphaFoldDB" id="A0A3S5BBK2"/>
<proteinExistence type="predicted"/>
<keyword evidence="2" id="KW-1185">Reference proteome</keyword>
<organism evidence="1 2">
    <name type="scientific">Protopolystoma xenopodis</name>
    <dbReference type="NCBI Taxonomy" id="117903"/>
    <lineage>
        <taxon>Eukaryota</taxon>
        <taxon>Metazoa</taxon>
        <taxon>Spiralia</taxon>
        <taxon>Lophotrochozoa</taxon>
        <taxon>Platyhelminthes</taxon>
        <taxon>Monogenea</taxon>
        <taxon>Polyopisthocotylea</taxon>
        <taxon>Polystomatidea</taxon>
        <taxon>Polystomatidae</taxon>
        <taxon>Protopolystoma</taxon>
    </lineage>
</organism>
<evidence type="ECO:0000313" key="2">
    <source>
        <dbReference type="Proteomes" id="UP000784294"/>
    </source>
</evidence>
<comment type="caution">
    <text evidence="1">The sequence shown here is derived from an EMBL/GenBank/DDBJ whole genome shotgun (WGS) entry which is preliminary data.</text>
</comment>
<sequence length="67" mass="7719">MISVSWAGSVRLSGSCCSIWRWYQLPLLGERTRKSSSSRVSSVRLNNHRHVDSQVTRQQQNWHCTCA</sequence>
<evidence type="ECO:0000313" key="1">
    <source>
        <dbReference type="EMBL" id="VEL42079.1"/>
    </source>
</evidence>